<organism evidence="2 3">
    <name type="scientific">Oryza meyeriana var. granulata</name>
    <dbReference type="NCBI Taxonomy" id="110450"/>
    <lineage>
        <taxon>Eukaryota</taxon>
        <taxon>Viridiplantae</taxon>
        <taxon>Streptophyta</taxon>
        <taxon>Embryophyta</taxon>
        <taxon>Tracheophyta</taxon>
        <taxon>Spermatophyta</taxon>
        <taxon>Magnoliopsida</taxon>
        <taxon>Liliopsida</taxon>
        <taxon>Poales</taxon>
        <taxon>Poaceae</taxon>
        <taxon>BOP clade</taxon>
        <taxon>Oryzoideae</taxon>
        <taxon>Oryzeae</taxon>
        <taxon>Oryzinae</taxon>
        <taxon>Oryza</taxon>
        <taxon>Oryza meyeriana</taxon>
    </lineage>
</organism>
<dbReference type="Gene3D" id="3.30.420.10">
    <property type="entry name" value="Ribonuclease H-like superfamily/Ribonuclease H"/>
    <property type="match status" value="1"/>
</dbReference>
<dbReference type="SUPFAM" id="SSF53098">
    <property type="entry name" value="Ribonuclease H-like"/>
    <property type="match status" value="1"/>
</dbReference>
<sequence length="91" mass="10446">MDFIERLPRVHGKIVILTVVDRFSKFVHFIPLAHPYTTTMVAAAFFAEIVRLHGVPTSIVSDRDLVFTNSFWKELFRLAGVHLHLTSAFHL</sequence>
<dbReference type="GO" id="GO:0015074">
    <property type="term" value="P:DNA integration"/>
    <property type="evidence" value="ECO:0007669"/>
    <property type="project" value="InterPro"/>
</dbReference>
<dbReference type="EMBL" id="SPHZ02000002">
    <property type="protein sequence ID" value="KAF0929066.1"/>
    <property type="molecule type" value="Genomic_DNA"/>
</dbReference>
<dbReference type="GO" id="GO:0003676">
    <property type="term" value="F:nucleic acid binding"/>
    <property type="evidence" value="ECO:0007669"/>
    <property type="project" value="InterPro"/>
</dbReference>
<dbReference type="InterPro" id="IPR036397">
    <property type="entry name" value="RNaseH_sf"/>
</dbReference>
<dbReference type="PANTHER" id="PTHR35046:SF18">
    <property type="entry name" value="RNA-DIRECTED DNA POLYMERASE"/>
    <property type="match status" value="1"/>
</dbReference>
<evidence type="ECO:0000313" key="2">
    <source>
        <dbReference type="EMBL" id="KAF0929066.1"/>
    </source>
</evidence>
<dbReference type="InterPro" id="IPR012337">
    <property type="entry name" value="RNaseH-like_sf"/>
</dbReference>
<comment type="caution">
    <text evidence="2">The sequence shown here is derived from an EMBL/GenBank/DDBJ whole genome shotgun (WGS) entry which is preliminary data.</text>
</comment>
<dbReference type="PROSITE" id="PS50994">
    <property type="entry name" value="INTEGRASE"/>
    <property type="match status" value="1"/>
</dbReference>
<dbReference type="InterPro" id="IPR001584">
    <property type="entry name" value="Integrase_cat-core"/>
</dbReference>
<protein>
    <recommendedName>
        <fullName evidence="1">Integrase catalytic domain-containing protein</fullName>
    </recommendedName>
</protein>
<keyword evidence="3" id="KW-1185">Reference proteome</keyword>
<dbReference type="OrthoDB" id="684556at2759"/>
<name>A0A6G1EWQ8_9ORYZ</name>
<dbReference type="AlphaFoldDB" id="A0A6G1EWQ8"/>
<evidence type="ECO:0000259" key="1">
    <source>
        <dbReference type="PROSITE" id="PS50994"/>
    </source>
</evidence>
<dbReference type="Proteomes" id="UP000479710">
    <property type="component" value="Unassembled WGS sequence"/>
</dbReference>
<reference evidence="2 3" key="1">
    <citation type="submission" date="2019-11" db="EMBL/GenBank/DDBJ databases">
        <title>Whole genome sequence of Oryza granulata.</title>
        <authorList>
            <person name="Li W."/>
        </authorList>
    </citation>
    <scope>NUCLEOTIDE SEQUENCE [LARGE SCALE GENOMIC DNA]</scope>
    <source>
        <strain evidence="3">cv. Menghai</strain>
        <tissue evidence="2">Leaf</tissue>
    </source>
</reference>
<evidence type="ECO:0000313" key="3">
    <source>
        <dbReference type="Proteomes" id="UP000479710"/>
    </source>
</evidence>
<dbReference type="Pfam" id="PF00665">
    <property type="entry name" value="rve"/>
    <property type="match status" value="1"/>
</dbReference>
<dbReference type="PANTHER" id="PTHR35046">
    <property type="entry name" value="ZINC KNUCKLE (CCHC-TYPE) FAMILY PROTEIN"/>
    <property type="match status" value="1"/>
</dbReference>
<accession>A0A6G1EWQ8</accession>
<proteinExistence type="predicted"/>
<feature type="domain" description="Integrase catalytic" evidence="1">
    <location>
        <begin position="1"/>
        <end position="91"/>
    </location>
</feature>
<gene>
    <name evidence="2" type="ORF">E2562_015181</name>
</gene>